<organism evidence="1 2">
    <name type="scientific">Neobacillus notoginsengisoli</name>
    <dbReference type="NCBI Taxonomy" id="1578198"/>
    <lineage>
        <taxon>Bacteria</taxon>
        <taxon>Bacillati</taxon>
        <taxon>Bacillota</taxon>
        <taxon>Bacilli</taxon>
        <taxon>Bacillales</taxon>
        <taxon>Bacillaceae</taxon>
        <taxon>Neobacillus</taxon>
    </lineage>
</organism>
<reference evidence="1 2" key="1">
    <citation type="journal article" date="2017" name="Int. J. Syst. Evol. Microbiol.">
        <title>Bacillus notoginsengisoli sp. nov., a novel bacterium isolated from the rhizosphere of Panax notoginseng.</title>
        <authorList>
            <person name="Zhang M.Y."/>
            <person name="Cheng J."/>
            <person name="Cai Y."/>
            <person name="Zhang T.Y."/>
            <person name="Wu Y.Y."/>
            <person name="Manikprabhu D."/>
            <person name="Li W.J."/>
            <person name="Zhang Y.X."/>
        </authorList>
    </citation>
    <scope>NUCLEOTIDE SEQUENCE [LARGE SCALE GENOMIC DNA]</scope>
    <source>
        <strain evidence="1 2">JCM 30743</strain>
    </source>
</reference>
<protein>
    <submittedName>
        <fullName evidence="1">Uncharacterized protein</fullName>
    </submittedName>
</protein>
<accession>A0A417YZC3</accession>
<gene>
    <name evidence="1" type="ORF">D1B31_00820</name>
</gene>
<dbReference type="EMBL" id="QWEG01000001">
    <property type="protein sequence ID" value="RHW43253.1"/>
    <property type="molecule type" value="Genomic_DNA"/>
</dbReference>
<evidence type="ECO:0000313" key="1">
    <source>
        <dbReference type="EMBL" id="RHW43253.1"/>
    </source>
</evidence>
<comment type="caution">
    <text evidence="1">The sequence shown here is derived from an EMBL/GenBank/DDBJ whole genome shotgun (WGS) entry which is preliminary data.</text>
</comment>
<dbReference type="Proteomes" id="UP000284416">
    <property type="component" value="Unassembled WGS sequence"/>
</dbReference>
<dbReference type="AlphaFoldDB" id="A0A417YZC3"/>
<evidence type="ECO:0000313" key="2">
    <source>
        <dbReference type="Proteomes" id="UP000284416"/>
    </source>
</evidence>
<keyword evidence="2" id="KW-1185">Reference proteome</keyword>
<name>A0A417YZC3_9BACI</name>
<sequence length="134" mass="16120">MQKDEAGEIYQKNYLLYRRIFEYIHKFLCDINKFFHISESVKIQTQFKGCPMESTRTVVLRILIRFSHNDRIYPTLTIQFIAKKIYLDRVCQWHLSHLKRDSNHTRLQSSIPTEPLNPKGLNLSMEKQPFRKMS</sequence>
<proteinExistence type="predicted"/>